<name>A0ABM8WTD8_9BURK</name>
<evidence type="ECO:0008006" key="3">
    <source>
        <dbReference type="Google" id="ProtNLM"/>
    </source>
</evidence>
<evidence type="ECO:0000313" key="2">
    <source>
        <dbReference type="Proteomes" id="UP000727654"/>
    </source>
</evidence>
<gene>
    <name evidence="1" type="ORF">LMG23992_01765</name>
</gene>
<keyword evidence="2" id="KW-1185">Reference proteome</keyword>
<protein>
    <recommendedName>
        <fullName evidence="3">DUF3304 domain-containing protein</fullName>
    </recommendedName>
</protein>
<dbReference type="Proteomes" id="UP000727654">
    <property type="component" value="Unassembled WGS sequence"/>
</dbReference>
<proteinExistence type="predicted"/>
<comment type="caution">
    <text evidence="1">The sequence shown here is derived from an EMBL/GenBank/DDBJ whole genome shotgun (WGS) entry which is preliminary data.</text>
</comment>
<sequence>MAILFVILPYLYNVAQRSGAHECERETFEEYIGERCTLPREYGTIFRLYHAGTHELLVERTYLDPNLKPLIWHKTDVLYDVNADDGYGFVTLPPTLLDRLRAKLP</sequence>
<accession>A0ABM8WTD8</accession>
<organism evidence="1 2">
    <name type="scientific">Cupriavidus laharis</name>
    <dbReference type="NCBI Taxonomy" id="151654"/>
    <lineage>
        <taxon>Bacteria</taxon>
        <taxon>Pseudomonadati</taxon>
        <taxon>Pseudomonadota</taxon>
        <taxon>Betaproteobacteria</taxon>
        <taxon>Burkholderiales</taxon>
        <taxon>Burkholderiaceae</taxon>
        <taxon>Cupriavidus</taxon>
    </lineage>
</organism>
<evidence type="ECO:0000313" key="1">
    <source>
        <dbReference type="EMBL" id="CAG9170723.1"/>
    </source>
</evidence>
<reference evidence="1 2" key="1">
    <citation type="submission" date="2021-08" db="EMBL/GenBank/DDBJ databases">
        <authorList>
            <person name="Peeters C."/>
        </authorList>
    </citation>
    <scope>NUCLEOTIDE SEQUENCE [LARGE SCALE GENOMIC DNA]</scope>
    <source>
        <strain evidence="1 2">LMG 23992</strain>
    </source>
</reference>
<dbReference type="EMBL" id="CAJZAI010000003">
    <property type="protein sequence ID" value="CAG9170723.1"/>
    <property type="molecule type" value="Genomic_DNA"/>
</dbReference>